<evidence type="ECO:0000256" key="12">
    <source>
        <dbReference type="RuleBase" id="RU364006"/>
    </source>
</evidence>
<dbReference type="InterPro" id="IPR006262">
    <property type="entry name" value="Cyt_deam_tetra"/>
</dbReference>
<comment type="function">
    <text evidence="2 12">This enzyme scavenges exogenous and endogenous cytidine and 2'-deoxycytidine for UMP synthesis.</text>
</comment>
<dbReference type="Proteomes" id="UP001059252">
    <property type="component" value="Chromosome"/>
</dbReference>
<evidence type="ECO:0000313" key="14">
    <source>
        <dbReference type="EMBL" id="UVD81933.1"/>
    </source>
</evidence>
<evidence type="ECO:0000256" key="11">
    <source>
        <dbReference type="ARBA" id="ARBA00049558"/>
    </source>
</evidence>
<evidence type="ECO:0000256" key="10">
    <source>
        <dbReference type="ARBA" id="ARBA00049252"/>
    </source>
</evidence>
<evidence type="ECO:0000256" key="4">
    <source>
        <dbReference type="ARBA" id="ARBA00012783"/>
    </source>
</evidence>
<comment type="similarity">
    <text evidence="3 12">Belongs to the cytidine and deoxycytidylate deaminase family.</text>
</comment>
<dbReference type="CDD" id="cd01283">
    <property type="entry name" value="cytidine_deaminase"/>
    <property type="match status" value="1"/>
</dbReference>
<dbReference type="InterPro" id="IPR016192">
    <property type="entry name" value="APOBEC/CMP_deaminase_Zn-bd"/>
</dbReference>
<dbReference type="GO" id="GO:0004126">
    <property type="term" value="F:cytidine deaminase activity"/>
    <property type="evidence" value="ECO:0007669"/>
    <property type="project" value="UniProtKB-EC"/>
</dbReference>
<sequence>MYSNLLKLLENSYSPYSNFAVAAIVVDNEGNTWNGVNVENAAYPSGLCAERSALFGAISYGWKPGTIKEIHIISRKKDDYLSPCGSCRQVMTELMKYDAKIFQYKSTGEFRINFLYELIPFSILGKDIQ</sequence>
<dbReference type="PANTHER" id="PTHR11644">
    <property type="entry name" value="CYTIDINE DEAMINASE"/>
    <property type="match status" value="1"/>
</dbReference>
<evidence type="ECO:0000256" key="8">
    <source>
        <dbReference type="ARBA" id="ARBA00022833"/>
    </source>
</evidence>
<dbReference type="InterPro" id="IPR050202">
    <property type="entry name" value="Cyt/Deoxycyt_deaminase"/>
</dbReference>
<dbReference type="NCBIfam" id="NF004064">
    <property type="entry name" value="PRK05578.1"/>
    <property type="match status" value="1"/>
</dbReference>
<dbReference type="RefSeq" id="WP_258211107.1">
    <property type="nucleotide sequence ID" value="NZ_CP102734.1"/>
</dbReference>
<comment type="cofactor">
    <cofactor evidence="1 12">
        <name>Zn(2+)</name>
        <dbReference type="ChEBI" id="CHEBI:29105"/>
    </cofactor>
</comment>
<dbReference type="Pfam" id="PF00383">
    <property type="entry name" value="dCMP_cyt_deam_1"/>
    <property type="match status" value="1"/>
</dbReference>
<dbReference type="EC" id="3.5.4.5" evidence="4 12"/>
<protein>
    <recommendedName>
        <fullName evidence="5 12">Cytidine deaminase</fullName>
        <ecNumber evidence="4 12">3.5.4.5</ecNumber>
    </recommendedName>
    <alternativeName>
        <fullName evidence="9 12">Cytidine aminohydrolase</fullName>
    </alternativeName>
</protein>
<evidence type="ECO:0000256" key="7">
    <source>
        <dbReference type="ARBA" id="ARBA00022801"/>
    </source>
</evidence>
<evidence type="ECO:0000256" key="3">
    <source>
        <dbReference type="ARBA" id="ARBA00006576"/>
    </source>
</evidence>
<dbReference type="PANTHER" id="PTHR11644:SF2">
    <property type="entry name" value="CYTIDINE DEAMINASE"/>
    <property type="match status" value="1"/>
</dbReference>
<dbReference type="NCBIfam" id="TIGR01354">
    <property type="entry name" value="cyt_deam_tetra"/>
    <property type="match status" value="1"/>
</dbReference>
<reference evidence="14" key="1">
    <citation type="submission" date="2022-08" db="EMBL/GenBank/DDBJ databases">
        <title>Complete genome of Mycoplasma iguanae type strain 2327.</title>
        <authorList>
            <person name="Spergser J."/>
        </authorList>
    </citation>
    <scope>NUCLEOTIDE SEQUENCE</scope>
    <source>
        <strain evidence="14">2327</strain>
    </source>
</reference>
<dbReference type="InterPro" id="IPR002125">
    <property type="entry name" value="CMP_dCMP_dom"/>
</dbReference>
<dbReference type="PROSITE" id="PS00903">
    <property type="entry name" value="CYT_DCMP_DEAMINASES_1"/>
    <property type="match status" value="1"/>
</dbReference>
<evidence type="ECO:0000256" key="1">
    <source>
        <dbReference type="ARBA" id="ARBA00001947"/>
    </source>
</evidence>
<dbReference type="EMBL" id="CP102734">
    <property type="protein sequence ID" value="UVD81933.1"/>
    <property type="molecule type" value="Genomic_DNA"/>
</dbReference>
<keyword evidence="8 12" id="KW-0862">Zinc</keyword>
<evidence type="ECO:0000256" key="9">
    <source>
        <dbReference type="ARBA" id="ARBA00032005"/>
    </source>
</evidence>
<dbReference type="InterPro" id="IPR016193">
    <property type="entry name" value="Cytidine_deaminase-like"/>
</dbReference>
<evidence type="ECO:0000256" key="6">
    <source>
        <dbReference type="ARBA" id="ARBA00022723"/>
    </source>
</evidence>
<evidence type="ECO:0000313" key="15">
    <source>
        <dbReference type="Proteomes" id="UP001059252"/>
    </source>
</evidence>
<evidence type="ECO:0000259" key="13">
    <source>
        <dbReference type="PROSITE" id="PS51747"/>
    </source>
</evidence>
<dbReference type="PROSITE" id="PS51747">
    <property type="entry name" value="CYT_DCMP_DEAMINASES_2"/>
    <property type="match status" value="1"/>
</dbReference>
<gene>
    <name evidence="14" type="primary">cdd</name>
    <name evidence="14" type="ORF">NV226_01345</name>
</gene>
<proteinExistence type="inferred from homology"/>
<accession>A0ABY5R8W0</accession>
<feature type="domain" description="CMP/dCMP-type deaminase" evidence="13">
    <location>
        <begin position="1"/>
        <end position="117"/>
    </location>
</feature>
<dbReference type="Gene3D" id="3.40.140.10">
    <property type="entry name" value="Cytidine Deaminase, domain 2"/>
    <property type="match status" value="1"/>
</dbReference>
<keyword evidence="6 12" id="KW-0479">Metal-binding</keyword>
<organism evidence="14 15">
    <name type="scientific">Mycoplasma iguanae</name>
    <dbReference type="NCBI Taxonomy" id="292461"/>
    <lineage>
        <taxon>Bacteria</taxon>
        <taxon>Bacillati</taxon>
        <taxon>Mycoplasmatota</taxon>
        <taxon>Mollicutes</taxon>
        <taxon>Mycoplasmataceae</taxon>
        <taxon>Mycoplasma</taxon>
    </lineage>
</organism>
<evidence type="ECO:0000256" key="2">
    <source>
        <dbReference type="ARBA" id="ARBA00003949"/>
    </source>
</evidence>
<keyword evidence="7 12" id="KW-0378">Hydrolase</keyword>
<comment type="catalytic activity">
    <reaction evidence="11 12">
        <text>cytidine + H2O + H(+) = uridine + NH4(+)</text>
        <dbReference type="Rhea" id="RHEA:16069"/>
        <dbReference type="ChEBI" id="CHEBI:15377"/>
        <dbReference type="ChEBI" id="CHEBI:15378"/>
        <dbReference type="ChEBI" id="CHEBI:16704"/>
        <dbReference type="ChEBI" id="CHEBI:17562"/>
        <dbReference type="ChEBI" id="CHEBI:28938"/>
        <dbReference type="EC" id="3.5.4.5"/>
    </reaction>
</comment>
<evidence type="ECO:0000256" key="5">
    <source>
        <dbReference type="ARBA" id="ARBA00018266"/>
    </source>
</evidence>
<comment type="catalytic activity">
    <reaction evidence="10 12">
        <text>2'-deoxycytidine + H2O + H(+) = 2'-deoxyuridine + NH4(+)</text>
        <dbReference type="Rhea" id="RHEA:13433"/>
        <dbReference type="ChEBI" id="CHEBI:15377"/>
        <dbReference type="ChEBI" id="CHEBI:15378"/>
        <dbReference type="ChEBI" id="CHEBI:15698"/>
        <dbReference type="ChEBI" id="CHEBI:16450"/>
        <dbReference type="ChEBI" id="CHEBI:28938"/>
        <dbReference type="EC" id="3.5.4.5"/>
    </reaction>
</comment>
<keyword evidence="15" id="KW-1185">Reference proteome</keyword>
<name>A0ABY5R8W0_9MOLU</name>
<dbReference type="SUPFAM" id="SSF53927">
    <property type="entry name" value="Cytidine deaminase-like"/>
    <property type="match status" value="1"/>
</dbReference>